<dbReference type="EMBL" id="FZNO01000001">
    <property type="protein sequence ID" value="SNR24057.1"/>
    <property type="molecule type" value="Genomic_DNA"/>
</dbReference>
<evidence type="ECO:0000313" key="2">
    <source>
        <dbReference type="EMBL" id="SNR24057.1"/>
    </source>
</evidence>
<organism evidence="2 3">
    <name type="scientific">Blastococcus mobilis</name>
    <dbReference type="NCBI Taxonomy" id="1938746"/>
    <lineage>
        <taxon>Bacteria</taxon>
        <taxon>Bacillati</taxon>
        <taxon>Actinomycetota</taxon>
        <taxon>Actinomycetes</taxon>
        <taxon>Geodermatophilales</taxon>
        <taxon>Geodermatophilaceae</taxon>
        <taxon>Blastococcus</taxon>
    </lineage>
</organism>
<dbReference type="SUPFAM" id="SSF55486">
    <property type="entry name" value="Metalloproteases ('zincins'), catalytic domain"/>
    <property type="match status" value="1"/>
</dbReference>
<name>A0A238UQW7_9ACTN</name>
<keyword evidence="3" id="KW-1185">Reference proteome</keyword>
<gene>
    <name evidence="2" type="ORF">SAMN06272737_101209</name>
</gene>
<proteinExistence type="predicted"/>
<protein>
    <submittedName>
        <fullName evidence="2">Uncharacterized protein</fullName>
    </submittedName>
</protein>
<dbReference type="RefSeq" id="WP_141137385.1">
    <property type="nucleotide sequence ID" value="NZ_FZNO01000001.1"/>
</dbReference>
<evidence type="ECO:0000256" key="1">
    <source>
        <dbReference type="SAM" id="MobiDB-lite"/>
    </source>
</evidence>
<sequence>MSGPTARTRVLDLIEHVSGPLSDDEHDPGPQARAAAQHPDPGGARHNLLRQEAVPMTVLAQDPSVVDEHGPVRAQIPVPAERLQRGPRGHRFHVVHLNVGTGQATPPVLLHADDAWTYRDRWSVERHPDATTLSGDREFRAQNVYAVAARTLALFEQHLGRPIPWRSGSPQLYLIPQALVEANAFYSREHNGVLFGWLPALGGRPALYTALSHDVIAHEVSHAILDGLRPRFTEPGLPDQLAFHEALADLVALLSVFTVPGVARRLLVPGNSDHILFPSDADALRMPDREERAAALLAGRAVLLMHLPLARLAEEVGGRAQRPSVGDDTSGRFPALRWSVVLEAGDRWKSDPQFAEPHRRAEVLVAAFMQTLVTMWAGRLEPLRVEDDGLDADRVAEEGVKSARHLLAMLLRGLDYLPPVDLGLADVIDAVLTADRRLAPEDEHDYRTALEHAFAGFGITSPRHPMVDADGMAAPAGDGTPDGAREEPAPAVCPPDPDADTALGLRYEHLNLVALRTSPEAVYEFIWNNAAVLQVDVRFPTRVERVLSSTRVGPDGLVVTEILADYTQRLRTAVRDLPPGIRAPDGMAPEDRVELWGGGVLVFDQFGRFRLHQRQPLLDPDRQTRRLQYLVDRGLRGQDGAWGSSDGLGEDRRLALLHPSRRAAVRTTTNVSGQYT</sequence>
<dbReference type="AlphaFoldDB" id="A0A238UQW7"/>
<evidence type="ECO:0000313" key="3">
    <source>
        <dbReference type="Proteomes" id="UP000198403"/>
    </source>
</evidence>
<dbReference type="Proteomes" id="UP000198403">
    <property type="component" value="Unassembled WGS sequence"/>
</dbReference>
<feature type="region of interest" description="Disordered" evidence="1">
    <location>
        <begin position="18"/>
        <end position="46"/>
    </location>
</feature>
<reference evidence="2 3" key="1">
    <citation type="submission" date="2017-06" db="EMBL/GenBank/DDBJ databases">
        <authorList>
            <person name="Kim H.J."/>
            <person name="Triplett B.A."/>
        </authorList>
    </citation>
    <scope>NUCLEOTIDE SEQUENCE [LARGE SCALE GENOMIC DNA]</scope>
    <source>
        <strain evidence="2 3">DSM 44272</strain>
    </source>
</reference>
<accession>A0A238UQW7</accession>
<dbReference type="OrthoDB" id="178184at2"/>